<name>A0A6J4P415_9ACTN</name>
<reference evidence="2" key="1">
    <citation type="submission" date="2020-02" db="EMBL/GenBank/DDBJ databases">
        <authorList>
            <person name="Meier V. D."/>
        </authorList>
    </citation>
    <scope>NUCLEOTIDE SEQUENCE</scope>
    <source>
        <strain evidence="2">AVDCRST_MAG01</strain>
    </source>
</reference>
<evidence type="ECO:0000256" key="1">
    <source>
        <dbReference type="SAM" id="MobiDB-lite"/>
    </source>
</evidence>
<dbReference type="EMBL" id="CADCUW010000188">
    <property type="protein sequence ID" value="CAA9405643.1"/>
    <property type="molecule type" value="Genomic_DNA"/>
</dbReference>
<feature type="compositionally biased region" description="Basic residues" evidence="1">
    <location>
        <begin position="17"/>
        <end position="34"/>
    </location>
</feature>
<protein>
    <submittedName>
        <fullName evidence="2">COG0488: ATPase components of ABC transporters with duplicated ATPase domains</fullName>
    </submittedName>
</protein>
<feature type="compositionally biased region" description="Basic and acidic residues" evidence="1">
    <location>
        <begin position="46"/>
        <end position="62"/>
    </location>
</feature>
<gene>
    <name evidence="2" type="ORF">AVDCRST_MAG01-01-1326</name>
</gene>
<accession>A0A6J4P415</accession>
<feature type="non-terminal residue" evidence="2">
    <location>
        <position position="171"/>
    </location>
</feature>
<feature type="non-terminal residue" evidence="2">
    <location>
        <position position="1"/>
    </location>
</feature>
<feature type="region of interest" description="Disordered" evidence="1">
    <location>
        <begin position="1"/>
        <end position="171"/>
    </location>
</feature>
<feature type="compositionally biased region" description="Low complexity" evidence="1">
    <location>
        <begin position="127"/>
        <end position="139"/>
    </location>
</feature>
<organism evidence="2">
    <name type="scientific">uncultured Rubrobacteraceae bacterium</name>
    <dbReference type="NCBI Taxonomy" id="349277"/>
    <lineage>
        <taxon>Bacteria</taxon>
        <taxon>Bacillati</taxon>
        <taxon>Actinomycetota</taxon>
        <taxon>Rubrobacteria</taxon>
        <taxon>Rubrobacterales</taxon>
        <taxon>Rubrobacteraceae</taxon>
        <taxon>environmental samples</taxon>
    </lineage>
</organism>
<proteinExistence type="predicted"/>
<feature type="compositionally biased region" description="Basic and acidic residues" evidence="1">
    <location>
        <begin position="91"/>
        <end position="104"/>
    </location>
</feature>
<sequence length="171" mass="19968">RRQPAPPRRADQQPRHPGPRGPRRGPARVSRHHVLYLPRPLLSPQARHEDRGAWRQETDQLPRRLRLLPRPPPPRRGPEERQTPSAPPHPARPEQGREHPGEPPRRRRRRDRRDRAPPRPPRKRARNLQALLRRQALARGRNRTPPAKRRPRRPVHGLGRAARRGGRSGIV</sequence>
<feature type="compositionally biased region" description="Basic residues" evidence="1">
    <location>
        <begin position="140"/>
        <end position="171"/>
    </location>
</feature>
<dbReference type="AlphaFoldDB" id="A0A6J4P415"/>
<evidence type="ECO:0000313" key="2">
    <source>
        <dbReference type="EMBL" id="CAA9405643.1"/>
    </source>
</evidence>